<dbReference type="PANTHER" id="PTHR11358:SF26">
    <property type="entry name" value="GUANIDINO ACID HYDROLASE, MITOCHONDRIAL"/>
    <property type="match status" value="1"/>
</dbReference>
<keyword evidence="1" id="KW-0479">Metal-binding</keyword>
<dbReference type="PANTHER" id="PTHR11358">
    <property type="entry name" value="ARGINASE/AGMATINASE"/>
    <property type="match status" value="1"/>
</dbReference>
<accession>A0A917DHG3</accession>
<dbReference type="Proteomes" id="UP000613160">
    <property type="component" value="Unassembled WGS sequence"/>
</dbReference>
<keyword evidence="5" id="KW-1185">Reference proteome</keyword>
<dbReference type="GO" id="GO:0046872">
    <property type="term" value="F:metal ion binding"/>
    <property type="evidence" value="ECO:0007669"/>
    <property type="project" value="UniProtKB-KW"/>
</dbReference>
<reference evidence="4" key="1">
    <citation type="journal article" date="2014" name="Int. J. Syst. Evol. Microbiol.">
        <title>Complete genome sequence of Corynebacterium casei LMG S-19264T (=DSM 44701T), isolated from a smear-ripened cheese.</title>
        <authorList>
            <consortium name="US DOE Joint Genome Institute (JGI-PGF)"/>
            <person name="Walter F."/>
            <person name="Albersmeier A."/>
            <person name="Kalinowski J."/>
            <person name="Ruckert C."/>
        </authorList>
    </citation>
    <scope>NUCLEOTIDE SEQUENCE</scope>
    <source>
        <strain evidence="4">CGMCC 1.15493</strain>
    </source>
</reference>
<dbReference type="GO" id="GO:0033389">
    <property type="term" value="P:putrescine biosynthetic process from arginine, via agmatine"/>
    <property type="evidence" value="ECO:0007669"/>
    <property type="project" value="TreeGrafter"/>
</dbReference>
<dbReference type="PROSITE" id="PS51409">
    <property type="entry name" value="ARGINASE_2"/>
    <property type="match status" value="1"/>
</dbReference>
<dbReference type="AlphaFoldDB" id="A0A917DHG3"/>
<dbReference type="Gene3D" id="3.40.800.10">
    <property type="entry name" value="Ureohydrolase domain"/>
    <property type="match status" value="1"/>
</dbReference>
<organism evidence="4 5">
    <name type="scientific">Aureimonas glaciei</name>
    <dbReference type="NCBI Taxonomy" id="1776957"/>
    <lineage>
        <taxon>Bacteria</taxon>
        <taxon>Pseudomonadati</taxon>
        <taxon>Pseudomonadota</taxon>
        <taxon>Alphaproteobacteria</taxon>
        <taxon>Hyphomicrobiales</taxon>
        <taxon>Aurantimonadaceae</taxon>
        <taxon>Aureimonas</taxon>
    </lineage>
</organism>
<protein>
    <submittedName>
        <fullName evidence="4">Agmatinase</fullName>
    </submittedName>
</protein>
<comment type="similarity">
    <text evidence="3">Belongs to the arginase family.</text>
</comment>
<comment type="caution">
    <text evidence="4">The sequence shown here is derived from an EMBL/GenBank/DDBJ whole genome shotgun (WGS) entry which is preliminary data.</text>
</comment>
<evidence type="ECO:0000313" key="4">
    <source>
        <dbReference type="EMBL" id="GGD40833.1"/>
    </source>
</evidence>
<dbReference type="GO" id="GO:0008783">
    <property type="term" value="F:agmatinase activity"/>
    <property type="evidence" value="ECO:0007669"/>
    <property type="project" value="TreeGrafter"/>
</dbReference>
<dbReference type="InterPro" id="IPR023696">
    <property type="entry name" value="Ureohydrolase_dom_sf"/>
</dbReference>
<dbReference type="InterPro" id="IPR006035">
    <property type="entry name" value="Ureohydrolase"/>
</dbReference>
<keyword evidence="2" id="KW-0378">Hydrolase</keyword>
<evidence type="ECO:0000256" key="1">
    <source>
        <dbReference type="ARBA" id="ARBA00022723"/>
    </source>
</evidence>
<dbReference type="SUPFAM" id="SSF52768">
    <property type="entry name" value="Arginase/deacetylase"/>
    <property type="match status" value="1"/>
</dbReference>
<evidence type="ECO:0000256" key="2">
    <source>
        <dbReference type="ARBA" id="ARBA00022801"/>
    </source>
</evidence>
<evidence type="ECO:0000313" key="5">
    <source>
        <dbReference type="Proteomes" id="UP000613160"/>
    </source>
</evidence>
<sequence length="322" mass="33442">MDAKAEGRSARKDHALDDRTDMTANFLGLPRTLPDGRAPAAVIFGAGHGSTYPGKDSTAHARAADAIRAASKADAGLLTHWDFDLGGPLFPDGLVACVDSGDLPTAMHDNAGNRALIEARTRAVLAEGAVPILLGGDDSVVIPFLAGFAEGGPIWILQIDAHIDWRDALDGERFGYSSPMRRASEMGHVAGMVQVGLRGVGSARPAEIEAARDFGSRFVTARELHAGGIDTALRHIPEGARVVVTLDCDGLDPAVMPGVIAPAPGGLSYTQATQLIAGLGRRARIVGFDLVELYPPADIGGLSALTAARLVINAIGAIVRQA</sequence>
<dbReference type="EMBL" id="BMJJ01000017">
    <property type="protein sequence ID" value="GGD40833.1"/>
    <property type="molecule type" value="Genomic_DNA"/>
</dbReference>
<dbReference type="Pfam" id="PF00491">
    <property type="entry name" value="Arginase"/>
    <property type="match status" value="1"/>
</dbReference>
<name>A0A917DHG3_9HYPH</name>
<evidence type="ECO:0000256" key="3">
    <source>
        <dbReference type="PROSITE-ProRule" id="PRU00742"/>
    </source>
</evidence>
<gene>
    <name evidence="4" type="ORF">GCM10011335_49430</name>
</gene>
<reference evidence="4" key="2">
    <citation type="submission" date="2020-09" db="EMBL/GenBank/DDBJ databases">
        <authorList>
            <person name="Sun Q."/>
            <person name="Zhou Y."/>
        </authorList>
    </citation>
    <scope>NUCLEOTIDE SEQUENCE</scope>
    <source>
        <strain evidence="4">CGMCC 1.15493</strain>
    </source>
</reference>
<proteinExistence type="inferred from homology"/>